<evidence type="ECO:0000313" key="2">
    <source>
        <dbReference type="EMBL" id="GIZ03673.1"/>
    </source>
</evidence>
<dbReference type="Proteomes" id="UP001054945">
    <property type="component" value="Unassembled WGS sequence"/>
</dbReference>
<proteinExistence type="predicted"/>
<dbReference type="AlphaFoldDB" id="A0AAV4Y8L3"/>
<dbReference type="PANTHER" id="PTHR14690">
    <property type="entry name" value="IQ MOTIF CONTAINING WITH AAA DOMAIN 1"/>
    <property type="match status" value="1"/>
</dbReference>
<organism evidence="2 3">
    <name type="scientific">Caerostris extrusa</name>
    <name type="common">Bark spider</name>
    <name type="synonym">Caerostris bankana</name>
    <dbReference type="NCBI Taxonomy" id="172846"/>
    <lineage>
        <taxon>Eukaryota</taxon>
        <taxon>Metazoa</taxon>
        <taxon>Ecdysozoa</taxon>
        <taxon>Arthropoda</taxon>
        <taxon>Chelicerata</taxon>
        <taxon>Arachnida</taxon>
        <taxon>Araneae</taxon>
        <taxon>Araneomorphae</taxon>
        <taxon>Entelegynae</taxon>
        <taxon>Araneoidea</taxon>
        <taxon>Araneidae</taxon>
        <taxon>Caerostris</taxon>
    </lineage>
</organism>
<sequence>MAQFEDLSNFGDANPPENNEKIPEVTPFELAYRHFNNLWADTQEHLADLLKTEIPYDLPVYIEDRRIAIRRTSTLYLKYIKICNNLIKCFENICHPQKRRYLRKICDPCIGRVLELKKELVLLEKSSFNI</sequence>
<protein>
    <submittedName>
        <fullName evidence="2">Dynein regulatory complex protein 11</fullName>
    </submittedName>
</protein>
<evidence type="ECO:0000313" key="3">
    <source>
        <dbReference type="Proteomes" id="UP001054945"/>
    </source>
</evidence>
<dbReference type="EMBL" id="BPLR01018983">
    <property type="protein sequence ID" value="GIZ03673.1"/>
    <property type="molecule type" value="Genomic_DNA"/>
</dbReference>
<dbReference type="PANTHER" id="PTHR14690:SF0">
    <property type="entry name" value="IQ MOTIF CONTAINING WITH AAA DOMAIN 1"/>
    <property type="match status" value="1"/>
</dbReference>
<keyword evidence="3" id="KW-1185">Reference proteome</keyword>
<comment type="caution">
    <text evidence="2">The sequence shown here is derived from an EMBL/GenBank/DDBJ whole genome shotgun (WGS) entry which is preliminary data.</text>
</comment>
<gene>
    <name evidence="2" type="primary">IQCA1_0</name>
    <name evidence="2" type="ORF">CEXT_118511</name>
</gene>
<dbReference type="InterPro" id="IPR052267">
    <property type="entry name" value="N-DRC_Component"/>
</dbReference>
<name>A0AAV4Y8L3_CAEEX</name>
<feature type="region of interest" description="Disordered" evidence="1">
    <location>
        <begin position="1"/>
        <end position="20"/>
    </location>
</feature>
<evidence type="ECO:0000256" key="1">
    <source>
        <dbReference type="SAM" id="MobiDB-lite"/>
    </source>
</evidence>
<reference evidence="2 3" key="1">
    <citation type="submission" date="2021-06" db="EMBL/GenBank/DDBJ databases">
        <title>Caerostris extrusa draft genome.</title>
        <authorList>
            <person name="Kono N."/>
            <person name="Arakawa K."/>
        </authorList>
    </citation>
    <scope>NUCLEOTIDE SEQUENCE [LARGE SCALE GENOMIC DNA]</scope>
</reference>
<accession>A0AAV4Y8L3</accession>